<accession>A0AB34J5P0</accession>
<name>A0AB34J5P0_PRYPA</name>
<evidence type="ECO:0000256" key="1">
    <source>
        <dbReference type="SAM" id="MobiDB-lite"/>
    </source>
</evidence>
<evidence type="ECO:0008006" key="4">
    <source>
        <dbReference type="Google" id="ProtNLM"/>
    </source>
</evidence>
<dbReference type="SUPFAM" id="SSF48371">
    <property type="entry name" value="ARM repeat"/>
    <property type="match status" value="1"/>
</dbReference>
<reference evidence="2 3" key="1">
    <citation type="journal article" date="2024" name="Science">
        <title>Giant polyketide synthase enzymes in the biosynthesis of giant marine polyether toxins.</title>
        <authorList>
            <person name="Fallon T.R."/>
            <person name="Shende V.V."/>
            <person name="Wierzbicki I.H."/>
            <person name="Pendleton A.L."/>
            <person name="Watervoot N.F."/>
            <person name="Auber R.P."/>
            <person name="Gonzalez D.J."/>
            <person name="Wisecaver J.H."/>
            <person name="Moore B.S."/>
        </authorList>
    </citation>
    <scope>NUCLEOTIDE SEQUENCE [LARGE SCALE GENOMIC DNA]</scope>
    <source>
        <strain evidence="2 3">12B1</strain>
    </source>
</reference>
<dbReference type="Gene3D" id="1.25.10.10">
    <property type="entry name" value="Leucine-rich Repeat Variant"/>
    <property type="match status" value="2"/>
</dbReference>
<protein>
    <recommendedName>
        <fullName evidence="4">Armadillo repeat-containing protein 8</fullName>
    </recommendedName>
</protein>
<comment type="caution">
    <text evidence="2">The sequence shown here is derived from an EMBL/GenBank/DDBJ whole genome shotgun (WGS) entry which is preliminary data.</text>
</comment>
<dbReference type="Proteomes" id="UP001515480">
    <property type="component" value="Unassembled WGS sequence"/>
</dbReference>
<sequence>MKRMPLELDGLASFRSVSFGAEPNGCMDNSDVPADDQFPAMFCPAVLARWLPRSSHLYAVSKLLNQLSNLTSNQLSNLTSGEAFDGSGIDQQMVQSLCALARNVSAGTHTRSAAIRALDSWISAALEDEEEGLSELHVAVLQLLLKLITPNDSVHEAAAHIVCQVIRSEKHVAQLESISFFSAVIGVFLEIDVSDSRHDSLTKDIVSALSCCSSLNTVSTHLAFDGALVSLIAARRSACEEIATPAGWILCDLLSSLKIAPAQVVMFDIVSEVLCHASTERGREEVAWALATVAGKIGLASILVARSDIISFLLLVAQTGNDSSSLQATWALANLSSHGSLAPMLVSSGILKPLCVILERPVNRVQQQAARCLANLLDSEHGRQELYMLIHSTSDSQKQAMAYHSLFSTLLTLANAKSIGSSAALEPAARALAHACRSESLCSELVELPQLIPTLQALLEYARELTPSRQDQLVLRTIMTFAANLTSTCMSLPHSPSNIADLAPALVDLIGSEFAVAQWFAVESIHAIAGICDEHKCRIVSETSALPALRDLAQHASDKLTSLCEATIGSLAGRLTPGSRATYVQSCPKLGASKVQWRLTPTLPRRPSHLSSMCMNASRGPSCSKASRSSSAD</sequence>
<keyword evidence="3" id="KW-1185">Reference proteome</keyword>
<dbReference type="EMBL" id="JBGBPQ010000013">
    <property type="protein sequence ID" value="KAL1511859.1"/>
    <property type="molecule type" value="Genomic_DNA"/>
</dbReference>
<dbReference type="InterPro" id="IPR000225">
    <property type="entry name" value="Armadillo"/>
</dbReference>
<dbReference type="AlphaFoldDB" id="A0AB34J5P0"/>
<gene>
    <name evidence="2" type="ORF">AB1Y20_005144</name>
</gene>
<proteinExistence type="predicted"/>
<organism evidence="2 3">
    <name type="scientific">Prymnesium parvum</name>
    <name type="common">Toxic golden alga</name>
    <dbReference type="NCBI Taxonomy" id="97485"/>
    <lineage>
        <taxon>Eukaryota</taxon>
        <taxon>Haptista</taxon>
        <taxon>Haptophyta</taxon>
        <taxon>Prymnesiophyceae</taxon>
        <taxon>Prymnesiales</taxon>
        <taxon>Prymnesiaceae</taxon>
        <taxon>Prymnesium</taxon>
    </lineage>
</organism>
<feature type="region of interest" description="Disordered" evidence="1">
    <location>
        <begin position="608"/>
        <end position="633"/>
    </location>
</feature>
<dbReference type="SMART" id="SM00185">
    <property type="entry name" value="ARM"/>
    <property type="match status" value="4"/>
</dbReference>
<evidence type="ECO:0000313" key="3">
    <source>
        <dbReference type="Proteomes" id="UP001515480"/>
    </source>
</evidence>
<evidence type="ECO:0000313" key="2">
    <source>
        <dbReference type="EMBL" id="KAL1511859.1"/>
    </source>
</evidence>
<feature type="compositionally biased region" description="Low complexity" evidence="1">
    <location>
        <begin position="618"/>
        <end position="633"/>
    </location>
</feature>
<dbReference type="InterPro" id="IPR011989">
    <property type="entry name" value="ARM-like"/>
</dbReference>
<dbReference type="InterPro" id="IPR016024">
    <property type="entry name" value="ARM-type_fold"/>
</dbReference>
<dbReference type="Pfam" id="PF00514">
    <property type="entry name" value="Arm"/>
    <property type="match status" value="1"/>
</dbReference>